<comment type="caution">
    <text evidence="2">The sequence shown here is derived from an EMBL/GenBank/DDBJ whole genome shotgun (WGS) entry which is preliminary data.</text>
</comment>
<proteinExistence type="predicted"/>
<evidence type="ECO:0000313" key="3">
    <source>
        <dbReference type="Proteomes" id="UP000617734"/>
    </source>
</evidence>
<dbReference type="GeneID" id="95351090"/>
<sequence length="165" mass="18540">MADDSIRLRPLAEDDWDAVVALEERAYAASGLSEGREVLRSRGSVSPSTCFVLEHEGEFGGYLLALPYPRGECPELTLTEASRFESENLHAHDFVITEELRARGLSPHFVRQIEQEARSQGFDRISMVAVQRSHVLWRRLGFDTHAEVTLPESYGTDAVYMSKAL</sequence>
<dbReference type="EMBL" id="BNBO01000002">
    <property type="protein sequence ID" value="GHH60603.1"/>
    <property type="molecule type" value="Genomic_DNA"/>
</dbReference>
<evidence type="ECO:0000313" key="2">
    <source>
        <dbReference type="EMBL" id="GHH60603.1"/>
    </source>
</evidence>
<keyword evidence="3" id="KW-1185">Reference proteome</keyword>
<dbReference type="RefSeq" id="WP_190209134.1">
    <property type="nucleotide sequence ID" value="NZ_BNBO01000002.1"/>
</dbReference>
<organism evidence="2 3">
    <name type="scientific">Kitasatospora indigofera</name>
    <dbReference type="NCBI Taxonomy" id="67307"/>
    <lineage>
        <taxon>Bacteria</taxon>
        <taxon>Bacillati</taxon>
        <taxon>Actinomycetota</taxon>
        <taxon>Actinomycetes</taxon>
        <taxon>Kitasatosporales</taxon>
        <taxon>Streptomycetaceae</taxon>
        <taxon>Kitasatospora</taxon>
    </lineage>
</organism>
<name>A0A919FCA6_9ACTN</name>
<dbReference type="SUPFAM" id="SSF55729">
    <property type="entry name" value="Acyl-CoA N-acyltransferases (Nat)"/>
    <property type="match status" value="1"/>
</dbReference>
<reference evidence="2" key="1">
    <citation type="journal article" date="2014" name="Int. J. Syst. Evol. Microbiol.">
        <title>Complete genome sequence of Corynebacterium casei LMG S-19264T (=DSM 44701T), isolated from a smear-ripened cheese.</title>
        <authorList>
            <consortium name="US DOE Joint Genome Institute (JGI-PGF)"/>
            <person name="Walter F."/>
            <person name="Albersmeier A."/>
            <person name="Kalinowski J."/>
            <person name="Ruckert C."/>
        </authorList>
    </citation>
    <scope>NUCLEOTIDE SEQUENCE</scope>
    <source>
        <strain evidence="2">JCM 4646</strain>
    </source>
</reference>
<protein>
    <submittedName>
        <fullName evidence="2">N-acetyltransferase</fullName>
    </submittedName>
</protein>
<reference evidence="2" key="2">
    <citation type="submission" date="2020-09" db="EMBL/GenBank/DDBJ databases">
        <authorList>
            <person name="Sun Q."/>
            <person name="Ohkuma M."/>
        </authorList>
    </citation>
    <scope>NUCLEOTIDE SEQUENCE</scope>
    <source>
        <strain evidence="2">JCM 4646</strain>
    </source>
</reference>
<dbReference type="InterPro" id="IPR016181">
    <property type="entry name" value="Acyl_CoA_acyltransferase"/>
</dbReference>
<gene>
    <name evidence="2" type="ORF">GCM10018781_05600</name>
</gene>
<dbReference type="InterPro" id="IPR000182">
    <property type="entry name" value="GNAT_dom"/>
</dbReference>
<dbReference type="Proteomes" id="UP000617734">
    <property type="component" value="Unassembled WGS sequence"/>
</dbReference>
<accession>A0A919FCA6</accession>
<dbReference type="GO" id="GO:0016747">
    <property type="term" value="F:acyltransferase activity, transferring groups other than amino-acyl groups"/>
    <property type="evidence" value="ECO:0007669"/>
    <property type="project" value="InterPro"/>
</dbReference>
<dbReference type="Pfam" id="PF00583">
    <property type="entry name" value="Acetyltransf_1"/>
    <property type="match status" value="1"/>
</dbReference>
<dbReference type="AlphaFoldDB" id="A0A919FCA6"/>
<dbReference type="CDD" id="cd04301">
    <property type="entry name" value="NAT_SF"/>
    <property type="match status" value="1"/>
</dbReference>
<dbReference type="Gene3D" id="3.40.630.30">
    <property type="match status" value="1"/>
</dbReference>
<evidence type="ECO:0000259" key="1">
    <source>
        <dbReference type="PROSITE" id="PS51186"/>
    </source>
</evidence>
<dbReference type="PROSITE" id="PS51186">
    <property type="entry name" value="GNAT"/>
    <property type="match status" value="1"/>
</dbReference>
<feature type="domain" description="N-acetyltransferase" evidence="1">
    <location>
        <begin position="6"/>
        <end position="165"/>
    </location>
</feature>